<evidence type="ECO:0000313" key="3">
    <source>
        <dbReference type="EMBL" id="KAL1609146.1"/>
    </source>
</evidence>
<feature type="compositionally biased region" description="Basic and acidic residues" evidence="1">
    <location>
        <begin position="77"/>
        <end position="89"/>
    </location>
</feature>
<dbReference type="SUPFAM" id="SSF53649">
    <property type="entry name" value="Alkaline phosphatase-like"/>
    <property type="match status" value="1"/>
</dbReference>
<sequence>MAPQSRESSNRVASGSHYEDASDNDDYDIRPSAELSDGDHDLLESEDEREKLLTQKEGASGLFNSGVKIGKWNGGKKKAEMAERKRGVDTEASTPTYDTEEGVGESTSSLLRSRRSSESDEKRLLATRAQKKACQPWRSICIYTSITGFFFVLLAFVYRLSQPAAEQLAAFTATAFSNGTSLFAPTTILISLDGFRADFLYRNLTPTLNQFVAEGISPKYMMPSFPSVTFPNHYTMATGMYPEAHGIVGNSFWDPHLQREFYYTDPTRSLQSYWWGGEPLWVTAEKQNVRTAVHMWPGSEAHIEDQQIAYVDKYNGSEVLNRKVDRIMDLLDTPGPQDIGAKADTPRPQLIAAYVPNVDGDGHRYGPNSTEIRQTISSADAMIGGILKGLQERNLTNIVNVVVVSDHGMATTDVSRMIQLEDLIDITKIEHVDGWPLYGLRPKEQGDLYPLYDKLVREHGDNPNIEIYLRESMPERYHFSKNDRIAPLWIIPKAGWAIVAKSEFDVEEGKKKGEVYHPRGLHGYDHEHPLMRAIFVARGPAFPHTPGSRMEPFQNIELYNIICDSIGLTPAPNNGTLRLPLKPVGLHNDEEDSTNETPSDPVDLHSLTSAPPSAATMSAVISSLSSLAASASGFGSASTSAGGTKSALVESSATASTPPATSSKPPHKHWWDWFTDEAEKIEDWVDDFVHKHNPLDEDKEKDKNKQDS</sequence>
<keyword evidence="4" id="KW-1185">Reference proteome</keyword>
<dbReference type="PANTHER" id="PTHR10151">
    <property type="entry name" value="ECTONUCLEOTIDE PYROPHOSPHATASE/PHOSPHODIESTERASE"/>
    <property type="match status" value="1"/>
</dbReference>
<organism evidence="3 4">
    <name type="scientific">Nothophoma quercina</name>
    <dbReference type="NCBI Taxonomy" id="749835"/>
    <lineage>
        <taxon>Eukaryota</taxon>
        <taxon>Fungi</taxon>
        <taxon>Dikarya</taxon>
        <taxon>Ascomycota</taxon>
        <taxon>Pezizomycotina</taxon>
        <taxon>Dothideomycetes</taxon>
        <taxon>Pleosporomycetidae</taxon>
        <taxon>Pleosporales</taxon>
        <taxon>Pleosporineae</taxon>
        <taxon>Didymellaceae</taxon>
        <taxon>Nothophoma</taxon>
    </lineage>
</organism>
<gene>
    <name evidence="3" type="ORF">SLS59_001509</name>
</gene>
<evidence type="ECO:0008006" key="5">
    <source>
        <dbReference type="Google" id="ProtNLM"/>
    </source>
</evidence>
<evidence type="ECO:0000256" key="1">
    <source>
        <dbReference type="SAM" id="MobiDB-lite"/>
    </source>
</evidence>
<reference evidence="3 4" key="1">
    <citation type="submission" date="2024-02" db="EMBL/GenBank/DDBJ databases">
        <title>De novo assembly and annotation of 12 fungi associated with fruit tree decline syndrome in Ontario, Canada.</title>
        <authorList>
            <person name="Sulman M."/>
            <person name="Ellouze W."/>
            <person name="Ilyukhin E."/>
        </authorList>
    </citation>
    <scope>NUCLEOTIDE SEQUENCE [LARGE SCALE GENOMIC DNA]</scope>
    <source>
        <strain evidence="3 4">M97-236</strain>
    </source>
</reference>
<evidence type="ECO:0000313" key="4">
    <source>
        <dbReference type="Proteomes" id="UP001521222"/>
    </source>
</evidence>
<protein>
    <recommendedName>
        <fullName evidence="5">Phosphodiest-domain-containing protein</fullName>
    </recommendedName>
</protein>
<feature type="compositionally biased region" description="Polar residues" evidence="1">
    <location>
        <begin position="1"/>
        <end position="13"/>
    </location>
</feature>
<name>A0ABR3RXI0_9PLEO</name>
<feature type="transmembrane region" description="Helical" evidence="2">
    <location>
        <begin position="140"/>
        <end position="158"/>
    </location>
</feature>
<feature type="region of interest" description="Disordered" evidence="1">
    <location>
        <begin position="1"/>
        <end position="57"/>
    </location>
</feature>
<dbReference type="EMBL" id="JAKIXB020000004">
    <property type="protein sequence ID" value="KAL1609146.1"/>
    <property type="molecule type" value="Genomic_DNA"/>
</dbReference>
<feature type="compositionally biased region" description="Basic and acidic residues" evidence="1">
    <location>
        <begin position="27"/>
        <end position="54"/>
    </location>
</feature>
<accession>A0ABR3RXI0</accession>
<feature type="compositionally biased region" description="Low complexity" evidence="1">
    <location>
        <begin position="649"/>
        <end position="664"/>
    </location>
</feature>
<dbReference type="InterPro" id="IPR002591">
    <property type="entry name" value="Phosphodiest/P_Trfase"/>
</dbReference>
<feature type="region of interest" description="Disordered" evidence="1">
    <location>
        <begin position="579"/>
        <end position="610"/>
    </location>
</feature>
<dbReference type="Proteomes" id="UP001521222">
    <property type="component" value="Unassembled WGS sequence"/>
</dbReference>
<feature type="region of interest" description="Disordered" evidence="1">
    <location>
        <begin position="649"/>
        <end position="669"/>
    </location>
</feature>
<feature type="region of interest" description="Disordered" evidence="1">
    <location>
        <begin position="74"/>
        <end position="116"/>
    </location>
</feature>
<comment type="caution">
    <text evidence="3">The sequence shown here is derived from an EMBL/GenBank/DDBJ whole genome shotgun (WGS) entry which is preliminary data.</text>
</comment>
<keyword evidence="2" id="KW-1133">Transmembrane helix</keyword>
<keyword evidence="2" id="KW-0812">Transmembrane</keyword>
<keyword evidence="2" id="KW-0472">Membrane</keyword>
<dbReference type="InterPro" id="IPR017850">
    <property type="entry name" value="Alkaline_phosphatase_core_sf"/>
</dbReference>
<evidence type="ECO:0000256" key="2">
    <source>
        <dbReference type="SAM" id="Phobius"/>
    </source>
</evidence>
<dbReference type="Gene3D" id="3.40.720.10">
    <property type="entry name" value="Alkaline Phosphatase, subunit A"/>
    <property type="match status" value="1"/>
</dbReference>
<dbReference type="CDD" id="cd16018">
    <property type="entry name" value="Enpp"/>
    <property type="match status" value="1"/>
</dbReference>
<dbReference type="Gene3D" id="3.30.1360.180">
    <property type="match status" value="1"/>
</dbReference>
<proteinExistence type="predicted"/>
<dbReference type="PANTHER" id="PTHR10151:SF120">
    <property type="entry name" value="BIS(5'-ADENOSYL)-TRIPHOSPHATASE"/>
    <property type="match status" value="1"/>
</dbReference>
<dbReference type="Pfam" id="PF01663">
    <property type="entry name" value="Phosphodiest"/>
    <property type="match status" value="1"/>
</dbReference>